<name>A0A3N4M603_9BACT</name>
<protein>
    <recommendedName>
        <fullName evidence="1">DUF7674 domain-containing protein</fullName>
    </recommendedName>
</protein>
<evidence type="ECO:0000313" key="2">
    <source>
        <dbReference type="EMBL" id="RPD38548.1"/>
    </source>
</evidence>
<dbReference type="RefSeq" id="WP_120519044.1">
    <property type="nucleotide sequence ID" value="NZ_QXZY01000015.1"/>
</dbReference>
<dbReference type="Proteomes" id="UP000279089">
    <property type="component" value="Unassembled WGS sequence"/>
</dbReference>
<sequence>MLPDAKVPLLIAHQIPALSGIQQGAVLTKIIGVFSAYTRNAIREGQVPEIRKCLSMAGVLYKNGSKGLKNAIESVFLYSISPFLDSPIKSYLPVSLRQIRHQIILNNALC</sequence>
<proteinExistence type="predicted"/>
<dbReference type="EMBL" id="RMBX01000015">
    <property type="protein sequence ID" value="RPD38548.1"/>
    <property type="molecule type" value="Genomic_DNA"/>
</dbReference>
<keyword evidence="3" id="KW-1185">Reference proteome</keyword>
<accession>A0A3N4M603</accession>
<organism evidence="2 3">
    <name type="scientific">Chitinophaga barathri</name>
    <dbReference type="NCBI Taxonomy" id="1647451"/>
    <lineage>
        <taxon>Bacteria</taxon>
        <taxon>Pseudomonadati</taxon>
        <taxon>Bacteroidota</taxon>
        <taxon>Chitinophagia</taxon>
        <taxon>Chitinophagales</taxon>
        <taxon>Chitinophagaceae</taxon>
        <taxon>Chitinophaga</taxon>
    </lineage>
</organism>
<comment type="caution">
    <text evidence="2">The sequence shown here is derived from an EMBL/GenBank/DDBJ whole genome shotgun (WGS) entry which is preliminary data.</text>
</comment>
<dbReference type="AlphaFoldDB" id="A0A3N4M603"/>
<dbReference type="Pfam" id="PF24722">
    <property type="entry name" value="DUF7674"/>
    <property type="match status" value="1"/>
</dbReference>
<dbReference type="InterPro" id="IPR056091">
    <property type="entry name" value="DUF7674"/>
</dbReference>
<dbReference type="OrthoDB" id="707611at2"/>
<gene>
    <name evidence="2" type="ORF">EG028_25105</name>
</gene>
<evidence type="ECO:0000259" key="1">
    <source>
        <dbReference type="Pfam" id="PF24722"/>
    </source>
</evidence>
<feature type="domain" description="DUF7674" evidence="1">
    <location>
        <begin position="11"/>
        <end position="102"/>
    </location>
</feature>
<reference evidence="3" key="1">
    <citation type="submission" date="2018-11" db="EMBL/GenBank/DDBJ databases">
        <title>Chitinophaga lutea sp.nov., isolate from arsenic contaminated soil.</title>
        <authorList>
            <person name="Zong Y."/>
        </authorList>
    </citation>
    <scope>NUCLEOTIDE SEQUENCE [LARGE SCALE GENOMIC DNA]</scope>
    <source>
        <strain evidence="3">YLT18</strain>
    </source>
</reference>
<evidence type="ECO:0000313" key="3">
    <source>
        <dbReference type="Proteomes" id="UP000279089"/>
    </source>
</evidence>